<dbReference type="Pfam" id="PF02023">
    <property type="entry name" value="SCAN"/>
    <property type="match status" value="1"/>
</dbReference>
<protein>
    <recommendedName>
        <fullName evidence="2">SCAN box domain-containing protein</fullName>
    </recommendedName>
</protein>
<feature type="domain" description="SCAN box" evidence="2">
    <location>
        <begin position="45"/>
        <end position="125"/>
    </location>
</feature>
<evidence type="ECO:0000313" key="3">
    <source>
        <dbReference type="Ensembl" id="ENSPCEP00000004272.1"/>
    </source>
</evidence>
<evidence type="ECO:0000256" key="1">
    <source>
        <dbReference type="SAM" id="MobiDB-lite"/>
    </source>
</evidence>
<dbReference type="Proteomes" id="UP000694393">
    <property type="component" value="Unplaced"/>
</dbReference>
<evidence type="ECO:0000313" key="4">
    <source>
        <dbReference type="Proteomes" id="UP000694393"/>
    </source>
</evidence>
<feature type="region of interest" description="Disordered" evidence="1">
    <location>
        <begin position="129"/>
        <end position="149"/>
    </location>
</feature>
<dbReference type="SUPFAM" id="SSF47353">
    <property type="entry name" value="Retrovirus capsid dimerization domain-like"/>
    <property type="match status" value="1"/>
</dbReference>
<reference evidence="3" key="2">
    <citation type="submission" date="2025-09" db="UniProtKB">
        <authorList>
            <consortium name="Ensembl"/>
        </authorList>
    </citation>
    <scope>IDENTIFICATION</scope>
</reference>
<accession>A0A8C8RFZ3</accession>
<dbReference type="InterPro" id="IPR003309">
    <property type="entry name" value="SCAN_dom"/>
</dbReference>
<dbReference type="PROSITE" id="PS50804">
    <property type="entry name" value="SCAN_BOX"/>
    <property type="match status" value="1"/>
</dbReference>
<proteinExistence type="predicted"/>
<evidence type="ECO:0000259" key="2">
    <source>
        <dbReference type="PROSITE" id="PS50804"/>
    </source>
</evidence>
<keyword evidence="4" id="KW-1185">Reference proteome</keyword>
<dbReference type="PANTHER" id="PTHR46888:SF1">
    <property type="entry name" value="RIBONUCLEASE H"/>
    <property type="match status" value="1"/>
</dbReference>
<reference evidence="3" key="1">
    <citation type="submission" date="2025-08" db="UniProtKB">
        <authorList>
            <consortium name="Ensembl"/>
        </authorList>
    </citation>
    <scope>IDENTIFICATION</scope>
</reference>
<name>A0A8C8RFZ3_9SAUR</name>
<dbReference type="PANTHER" id="PTHR46888">
    <property type="entry name" value="ZINC KNUCKLE DOMAINCONTAINING PROTEIN-RELATED"/>
    <property type="match status" value="1"/>
</dbReference>
<dbReference type="AlphaFoldDB" id="A0A8C8RFZ3"/>
<dbReference type="Gene3D" id="1.10.4020.10">
    <property type="entry name" value="DNA breaking-rejoining enzymes"/>
    <property type="match status" value="1"/>
</dbReference>
<dbReference type="Ensembl" id="ENSPCET00000004407.1">
    <property type="protein sequence ID" value="ENSPCEP00000004272.1"/>
    <property type="gene ID" value="ENSPCEG00000003438.1"/>
</dbReference>
<sequence>ARAAGGVAAEGSSRGESSSKEIGDSPDPEESAFKRRFKITPESYRLKFRNYRRPDNVTYTETAHKLFGYLKRWIMGEGAQGSYDKLLDLIAKEQLLEIAPHYIKAAVLDREPSTILEAARIADTFIQNRSQDKQRASPTQGRLEGTMGPGIRLAPTRLGNLMPTQNQKLLALGKGLLPATCVDSKVIYDPIVLIREIRMP</sequence>
<feature type="compositionally biased region" description="Low complexity" evidence="1">
    <location>
        <begin position="1"/>
        <end position="16"/>
    </location>
</feature>
<organism evidence="3 4">
    <name type="scientific">Pelusios castaneus</name>
    <name type="common">West African mud turtle</name>
    <dbReference type="NCBI Taxonomy" id="367368"/>
    <lineage>
        <taxon>Eukaryota</taxon>
        <taxon>Metazoa</taxon>
        <taxon>Chordata</taxon>
        <taxon>Craniata</taxon>
        <taxon>Vertebrata</taxon>
        <taxon>Euteleostomi</taxon>
        <taxon>Archelosauria</taxon>
        <taxon>Testudinata</taxon>
        <taxon>Testudines</taxon>
        <taxon>Pleurodira</taxon>
        <taxon>Pelomedusidae</taxon>
        <taxon>Pelusios</taxon>
    </lineage>
</organism>
<dbReference type="InterPro" id="IPR038269">
    <property type="entry name" value="SCAN_sf"/>
</dbReference>
<feature type="region of interest" description="Disordered" evidence="1">
    <location>
        <begin position="1"/>
        <end position="32"/>
    </location>
</feature>